<dbReference type="AlphaFoldDB" id="A0AAQ3NGM8"/>
<gene>
    <name evidence="2" type="ORF">V8G54_021034</name>
</gene>
<sequence>MRAPLSPPRCCSAPSSIYVVVFYFLRLLLHPDPCLFRDQNQTLFEDKAVFVSCTFGTFSTWIVLFFVSDALFWNLMSNDGTGFEKGLHFIWLVLKEKNLVFLHLFIL</sequence>
<keyword evidence="1" id="KW-0472">Membrane</keyword>
<keyword evidence="1" id="KW-0812">Transmembrane</keyword>
<keyword evidence="3" id="KW-1185">Reference proteome</keyword>
<dbReference type="Proteomes" id="UP001374535">
    <property type="component" value="Chromosome 6"/>
</dbReference>
<evidence type="ECO:0000313" key="2">
    <source>
        <dbReference type="EMBL" id="WVZ07688.1"/>
    </source>
</evidence>
<organism evidence="2 3">
    <name type="scientific">Vigna mungo</name>
    <name type="common">Black gram</name>
    <name type="synonym">Phaseolus mungo</name>
    <dbReference type="NCBI Taxonomy" id="3915"/>
    <lineage>
        <taxon>Eukaryota</taxon>
        <taxon>Viridiplantae</taxon>
        <taxon>Streptophyta</taxon>
        <taxon>Embryophyta</taxon>
        <taxon>Tracheophyta</taxon>
        <taxon>Spermatophyta</taxon>
        <taxon>Magnoliopsida</taxon>
        <taxon>eudicotyledons</taxon>
        <taxon>Gunneridae</taxon>
        <taxon>Pentapetalae</taxon>
        <taxon>rosids</taxon>
        <taxon>fabids</taxon>
        <taxon>Fabales</taxon>
        <taxon>Fabaceae</taxon>
        <taxon>Papilionoideae</taxon>
        <taxon>50 kb inversion clade</taxon>
        <taxon>NPAAA clade</taxon>
        <taxon>indigoferoid/millettioid clade</taxon>
        <taxon>Phaseoleae</taxon>
        <taxon>Vigna</taxon>
    </lineage>
</organism>
<feature type="transmembrane region" description="Helical" evidence="1">
    <location>
        <begin position="49"/>
        <end position="67"/>
    </location>
</feature>
<accession>A0AAQ3NGM8</accession>
<keyword evidence="1" id="KW-1133">Transmembrane helix</keyword>
<reference evidence="2 3" key="1">
    <citation type="journal article" date="2023" name="Life. Sci Alliance">
        <title>Evolutionary insights into 3D genome organization and epigenetic landscape of Vigna mungo.</title>
        <authorList>
            <person name="Junaid A."/>
            <person name="Singh B."/>
            <person name="Bhatia S."/>
        </authorList>
    </citation>
    <scope>NUCLEOTIDE SEQUENCE [LARGE SCALE GENOMIC DNA]</scope>
    <source>
        <strain evidence="2">Urdbean</strain>
    </source>
</reference>
<name>A0AAQ3NGM8_VIGMU</name>
<evidence type="ECO:0000256" key="1">
    <source>
        <dbReference type="SAM" id="Phobius"/>
    </source>
</evidence>
<evidence type="ECO:0000313" key="3">
    <source>
        <dbReference type="Proteomes" id="UP001374535"/>
    </source>
</evidence>
<protein>
    <submittedName>
        <fullName evidence="2">Uncharacterized protein</fullName>
    </submittedName>
</protein>
<feature type="transmembrane region" description="Helical" evidence="1">
    <location>
        <begin position="12"/>
        <end position="29"/>
    </location>
</feature>
<dbReference type="EMBL" id="CP144695">
    <property type="protein sequence ID" value="WVZ07688.1"/>
    <property type="molecule type" value="Genomic_DNA"/>
</dbReference>
<proteinExistence type="predicted"/>